<dbReference type="Gene3D" id="1.10.4020.10">
    <property type="entry name" value="DNA breaking-rejoining enzymes"/>
    <property type="match status" value="1"/>
</dbReference>
<organism evidence="3 4">
    <name type="scientific">Merluccius polli</name>
    <name type="common">Benguela hake</name>
    <name type="synonym">Merluccius cadenati</name>
    <dbReference type="NCBI Taxonomy" id="89951"/>
    <lineage>
        <taxon>Eukaryota</taxon>
        <taxon>Metazoa</taxon>
        <taxon>Chordata</taxon>
        <taxon>Craniata</taxon>
        <taxon>Vertebrata</taxon>
        <taxon>Euteleostomi</taxon>
        <taxon>Actinopterygii</taxon>
        <taxon>Neopterygii</taxon>
        <taxon>Teleostei</taxon>
        <taxon>Neoteleostei</taxon>
        <taxon>Acanthomorphata</taxon>
        <taxon>Zeiogadaria</taxon>
        <taxon>Gadariae</taxon>
        <taxon>Gadiformes</taxon>
        <taxon>Gadoidei</taxon>
        <taxon>Merlucciidae</taxon>
        <taxon>Merluccius</taxon>
    </lineage>
</organism>
<evidence type="ECO:0000256" key="1">
    <source>
        <dbReference type="SAM" id="MobiDB-lite"/>
    </source>
</evidence>
<dbReference type="Proteomes" id="UP001174136">
    <property type="component" value="Unassembled WGS sequence"/>
</dbReference>
<dbReference type="PANTHER" id="PTHR46888:SF13">
    <property type="entry name" value="RIBONUCLEASE H"/>
    <property type="match status" value="1"/>
</dbReference>
<evidence type="ECO:0000313" key="4">
    <source>
        <dbReference type="Proteomes" id="UP001174136"/>
    </source>
</evidence>
<feature type="region of interest" description="Disordered" evidence="1">
    <location>
        <begin position="592"/>
        <end position="675"/>
    </location>
</feature>
<accession>A0AA47MQK3</accession>
<dbReference type="SUPFAM" id="SSF47353">
    <property type="entry name" value="Retrovirus capsid dimerization domain-like"/>
    <property type="match status" value="1"/>
</dbReference>
<evidence type="ECO:0000259" key="2">
    <source>
        <dbReference type="Pfam" id="PF02023"/>
    </source>
</evidence>
<keyword evidence="4" id="KW-1185">Reference proteome</keyword>
<dbReference type="PANTHER" id="PTHR46888">
    <property type="entry name" value="ZINC KNUCKLE DOMAINCONTAINING PROTEIN-RELATED"/>
    <property type="match status" value="1"/>
</dbReference>
<dbReference type="InterPro" id="IPR003309">
    <property type="entry name" value="SCAN_dom"/>
</dbReference>
<evidence type="ECO:0000313" key="3">
    <source>
        <dbReference type="EMBL" id="KAK0144763.1"/>
    </source>
</evidence>
<dbReference type="Gene3D" id="3.40.50.12700">
    <property type="match status" value="1"/>
</dbReference>
<dbReference type="EMBL" id="JAOPHQ010003005">
    <property type="protein sequence ID" value="KAK0144763.1"/>
    <property type="molecule type" value="Genomic_DNA"/>
</dbReference>
<reference evidence="3" key="1">
    <citation type="journal article" date="2023" name="Front. Mar. Sci.">
        <title>A new Merluccius polli reference genome to investigate the effects of global change in West African waters.</title>
        <authorList>
            <person name="Mateo J.L."/>
            <person name="Blanco-Fernandez C."/>
            <person name="Garcia-Vazquez E."/>
            <person name="Machado-Schiaffino G."/>
        </authorList>
    </citation>
    <scope>NUCLEOTIDE SEQUENCE</scope>
    <source>
        <strain evidence="3">C29</strain>
        <tissue evidence="3">Fin</tissue>
    </source>
</reference>
<name>A0AA47MQK3_MERPO</name>
<dbReference type="Gene3D" id="3.40.50.12690">
    <property type="match status" value="1"/>
</dbReference>
<feature type="region of interest" description="Disordered" evidence="1">
    <location>
        <begin position="419"/>
        <end position="454"/>
    </location>
</feature>
<comment type="caution">
    <text evidence="3">The sequence shown here is derived from an EMBL/GenBank/DDBJ whole genome shotgun (WGS) entry which is preliminary data.</text>
</comment>
<feature type="domain" description="SCAN box" evidence="2">
    <location>
        <begin position="213"/>
        <end position="298"/>
    </location>
</feature>
<dbReference type="Pfam" id="PF02023">
    <property type="entry name" value="SCAN"/>
    <property type="match status" value="1"/>
</dbReference>
<gene>
    <name evidence="3" type="ORF">N1851_016781</name>
</gene>
<dbReference type="AlphaFoldDB" id="A0AA47MQK3"/>
<proteinExistence type="predicted"/>
<protein>
    <recommendedName>
        <fullName evidence="2">SCAN box domain-containing protein</fullName>
    </recommendedName>
</protein>
<sequence length="684" mass="76445">MAARVEDFIKCPSYELLEQYTKEQLLKVAHHYSVAVDARRTRETIMSIVQANLQEEGVLMVDDGKSGVTTSVPGLTFEQQKELLMLKFEHEKELEKMKYKMEQMKLEVEQNKLGLISEGKFPVGAVRGESGFDVTKNLRLMPKFEEKDVETFFAMFERVADVRGWPDEERTLMLQCVFTGKAQEVYSSMSVADCKVYKKVKLAVLKAYELVAEAYRQKFRGWRKTGKQTHVEFVRDLILHFNRWCKADNVETFPELCDLVILEQFKQTVPEHIATYITERKVSTPSEAAVVADEYVQVMDGAEVESGYHIFLSDGFVRLHERDMEVPVKVLRDSGSMHTFVREAILPFSLQSDTGGCVPCRGLALQTLFVPVHKMFLSCGFFQGNVEVAVRISDLEARYRTTLSPVVCAGRPAVALVSRPPVDPEQPGSHGEWVTVRGKRSGNPLKPTAHHQPIHVSNTFSPLSDAPAEEQTLVIGSSIVRNVKLAKPAAIVKCIPGARAGDVESYLKLLAKDKRKYHKIVIHVGGNDSRLRQSEVTKINVESVCRYAKTMSDTVVFSGPLPNVTSDVMYSRMASFHRWLSRWCPANHVDPNAEPGIWQEPSGGRPGTWPEMRQGTLGGQPGSRAEFKDPQVDSPGTAKGSRTQADNLGLGPGRHRETGRAARRQGRSRLGGLGIGPEQLTLCL</sequence>
<dbReference type="InterPro" id="IPR038269">
    <property type="entry name" value="SCAN_sf"/>
</dbReference>
<dbReference type="SUPFAM" id="SSF52266">
    <property type="entry name" value="SGNH hydrolase"/>
    <property type="match status" value="1"/>
</dbReference>